<geneLocation type="plasmid" evidence="2">
    <name>prsp8c3c</name>
</geneLocation>
<dbReference type="Proteomes" id="UP000185109">
    <property type="component" value="Plasmid pRsp8C3c"/>
</dbReference>
<keyword evidence="1" id="KW-0614">Plasmid</keyword>
<accession>A0A1L5PHF5</accession>
<proteinExistence type="predicted"/>
<protein>
    <submittedName>
        <fullName evidence="1">Uncharacterized protein</fullName>
    </submittedName>
</protein>
<reference evidence="1 2" key="1">
    <citation type="submission" date="2016-09" db="EMBL/GenBank/DDBJ databases">
        <title>The complete genome sequences of Rhizobium gallicum, symbiovars gallicum and phaseoli, symbionts associated to common bean (Phaseolus vulgaris).</title>
        <authorList>
            <person name="Bustos P."/>
            <person name="Santamaria R.I."/>
            <person name="Perez-Carrascal O.M."/>
            <person name="Juarez S."/>
            <person name="Lozano L."/>
            <person name="Martinez-Flores I."/>
            <person name="Martinez-Romero E."/>
            <person name="Cevallos M."/>
            <person name="Romero D."/>
            <person name="Davila G."/>
            <person name="Gonzalez V."/>
        </authorList>
    </citation>
    <scope>NUCLEOTIDE SEQUENCE [LARGE SCALE GENOMIC DNA]</scope>
    <source>
        <strain evidence="1 2">8C-3</strain>
        <plasmid evidence="2">Plasmid prsp8c3c</plasmid>
    </source>
</reference>
<dbReference type="EMBL" id="CP017244">
    <property type="protein sequence ID" value="APO79621.1"/>
    <property type="molecule type" value="Genomic_DNA"/>
</dbReference>
<organism evidence="1 2">
    <name type="scientific">Rhizobium etli 8C-3</name>
    <dbReference type="NCBI Taxonomy" id="538025"/>
    <lineage>
        <taxon>Bacteria</taxon>
        <taxon>Pseudomonadati</taxon>
        <taxon>Pseudomonadota</taxon>
        <taxon>Alphaproteobacteria</taxon>
        <taxon>Hyphomicrobiales</taxon>
        <taxon>Rhizobiaceae</taxon>
        <taxon>Rhizobium/Agrobacterium group</taxon>
        <taxon>Rhizobium</taxon>
    </lineage>
</organism>
<gene>
    <name evidence="1" type="ORF">AM571_PC01891</name>
</gene>
<dbReference type="AlphaFoldDB" id="A0A1L5PHF5"/>
<name>A0A1L5PHF5_RHIET</name>
<evidence type="ECO:0000313" key="2">
    <source>
        <dbReference type="Proteomes" id="UP000185109"/>
    </source>
</evidence>
<evidence type="ECO:0000313" key="1">
    <source>
        <dbReference type="EMBL" id="APO79621.1"/>
    </source>
</evidence>
<sequence>MPETIVTPQGTIVTRDLLERHPARLVYTIGGAPTLMKLVTISGQGIAARLANANAPPLIPPRCLRAEED</sequence>